<evidence type="ECO:0000256" key="1">
    <source>
        <dbReference type="ARBA" id="ARBA00010875"/>
    </source>
</evidence>
<keyword evidence="2 7" id="KW-0540">Nuclease</keyword>
<dbReference type="Pfam" id="PF02130">
    <property type="entry name" value="YbeY"/>
    <property type="match status" value="1"/>
</dbReference>
<keyword evidence="7" id="KW-0698">rRNA processing</keyword>
<name>A0A194AE76_9BACT</name>
<keyword evidence="3 7" id="KW-0479">Metal-binding</keyword>
<dbReference type="SUPFAM" id="SSF55486">
    <property type="entry name" value="Metalloproteases ('zincins'), catalytic domain"/>
    <property type="match status" value="1"/>
</dbReference>
<dbReference type="InterPro" id="IPR023091">
    <property type="entry name" value="MetalPrtase_cat_dom_sf_prd"/>
</dbReference>
<dbReference type="InterPro" id="IPR002036">
    <property type="entry name" value="YbeY"/>
</dbReference>
<comment type="subcellular location">
    <subcellularLocation>
        <location evidence="7">Cytoplasm</location>
    </subcellularLocation>
</comment>
<evidence type="ECO:0000256" key="6">
    <source>
        <dbReference type="ARBA" id="ARBA00022833"/>
    </source>
</evidence>
<dbReference type="PANTHER" id="PTHR46986:SF1">
    <property type="entry name" value="ENDORIBONUCLEASE YBEY, CHLOROPLASTIC"/>
    <property type="match status" value="1"/>
</dbReference>
<dbReference type="STRING" id="1592317.DPF_0104"/>
<feature type="binding site" evidence="7">
    <location>
        <position position="120"/>
    </location>
    <ligand>
        <name>Zn(2+)</name>
        <dbReference type="ChEBI" id="CHEBI:29105"/>
        <note>catalytic</note>
    </ligand>
</feature>
<evidence type="ECO:0000313" key="8">
    <source>
        <dbReference type="EMBL" id="GAU07426.1"/>
    </source>
</evidence>
<keyword evidence="5 7" id="KW-0378">Hydrolase</keyword>
<proteinExistence type="inferred from homology"/>
<evidence type="ECO:0000256" key="7">
    <source>
        <dbReference type="HAMAP-Rule" id="MF_00009"/>
    </source>
</evidence>
<protein>
    <recommendedName>
        <fullName evidence="7">Endoribonuclease YbeY</fullName>
        <ecNumber evidence="7">3.1.-.-</ecNumber>
    </recommendedName>
</protein>
<dbReference type="HAMAP" id="MF_00009">
    <property type="entry name" value="Endoribonucl_YbeY"/>
    <property type="match status" value="1"/>
</dbReference>
<dbReference type="GO" id="GO:0006364">
    <property type="term" value="P:rRNA processing"/>
    <property type="evidence" value="ECO:0007669"/>
    <property type="project" value="UniProtKB-UniRule"/>
</dbReference>
<dbReference type="PANTHER" id="PTHR46986">
    <property type="entry name" value="ENDORIBONUCLEASE YBEY, CHLOROPLASTIC"/>
    <property type="match status" value="1"/>
</dbReference>
<dbReference type="GO" id="GO:0005737">
    <property type="term" value="C:cytoplasm"/>
    <property type="evidence" value="ECO:0007669"/>
    <property type="project" value="UniProtKB-SubCell"/>
</dbReference>
<reference evidence="9" key="1">
    <citation type="submission" date="2016-06" db="EMBL/GenBank/DDBJ databases">
        <title>Draft genome sequence of Desulfoplanes formicivorans strain Pf12B.</title>
        <authorList>
            <person name="Watanabe M."/>
            <person name="Kojima H."/>
            <person name="Fukui M."/>
        </authorList>
    </citation>
    <scope>NUCLEOTIDE SEQUENCE [LARGE SCALE GENOMIC DNA]</scope>
    <source>
        <strain evidence="9">Pf12B</strain>
    </source>
</reference>
<gene>
    <name evidence="7" type="primary">ybeY</name>
    <name evidence="8" type="ORF">DPF_0104</name>
</gene>
<keyword evidence="6 7" id="KW-0862">Zinc</keyword>
<evidence type="ECO:0000256" key="4">
    <source>
        <dbReference type="ARBA" id="ARBA00022759"/>
    </source>
</evidence>
<organism evidence="8 9">
    <name type="scientific">Desulfoplanes formicivorans</name>
    <dbReference type="NCBI Taxonomy" id="1592317"/>
    <lineage>
        <taxon>Bacteria</taxon>
        <taxon>Pseudomonadati</taxon>
        <taxon>Thermodesulfobacteriota</taxon>
        <taxon>Desulfovibrionia</taxon>
        <taxon>Desulfovibrionales</taxon>
        <taxon>Desulfoplanaceae</taxon>
        <taxon>Desulfoplanes</taxon>
    </lineage>
</organism>
<dbReference type="AlphaFoldDB" id="A0A194AE76"/>
<keyword evidence="7" id="KW-0690">Ribosome biogenesis</keyword>
<dbReference type="RefSeq" id="WP_069856881.1">
    <property type="nucleotide sequence ID" value="NZ_BDFE01000004.1"/>
</dbReference>
<accession>A0A194AE76</accession>
<sequence length="140" mass="15371">MIHLETQARLNPTLPLCRSELLPLLTSILTCLGLQDRDLVLQCVDDRRIAALNKAFLGCTGPTNILSFPVSPEDSATVLGELALSIDTLTREIHLYGQDPREHLVRLLAHGILHLAGYDHGETMYSLTEMVVADVCNPAD</sequence>
<comment type="function">
    <text evidence="7">Single strand-specific metallo-endoribonuclease involved in late-stage 70S ribosome quality control and in maturation of the 3' terminus of the 16S rRNA.</text>
</comment>
<comment type="caution">
    <text evidence="8">The sequence shown here is derived from an EMBL/GenBank/DDBJ whole genome shotgun (WGS) entry which is preliminary data.</text>
</comment>
<dbReference type="Gene3D" id="3.40.390.30">
    <property type="entry name" value="Metalloproteases ('zincins'), catalytic domain"/>
    <property type="match status" value="1"/>
</dbReference>
<keyword evidence="7" id="KW-0963">Cytoplasm</keyword>
<dbReference type="GO" id="GO:0008270">
    <property type="term" value="F:zinc ion binding"/>
    <property type="evidence" value="ECO:0007669"/>
    <property type="project" value="UniProtKB-UniRule"/>
</dbReference>
<feature type="binding site" evidence="7">
    <location>
        <position position="114"/>
    </location>
    <ligand>
        <name>Zn(2+)</name>
        <dbReference type="ChEBI" id="CHEBI:29105"/>
        <note>catalytic</note>
    </ligand>
</feature>
<dbReference type="EC" id="3.1.-.-" evidence="7"/>
<evidence type="ECO:0000256" key="5">
    <source>
        <dbReference type="ARBA" id="ARBA00022801"/>
    </source>
</evidence>
<feature type="binding site" evidence="7">
    <location>
        <position position="110"/>
    </location>
    <ligand>
        <name>Zn(2+)</name>
        <dbReference type="ChEBI" id="CHEBI:29105"/>
        <note>catalytic</note>
    </ligand>
</feature>
<dbReference type="PROSITE" id="PS01306">
    <property type="entry name" value="UPF0054"/>
    <property type="match status" value="1"/>
</dbReference>
<evidence type="ECO:0000256" key="3">
    <source>
        <dbReference type="ARBA" id="ARBA00022723"/>
    </source>
</evidence>
<dbReference type="NCBIfam" id="TIGR00043">
    <property type="entry name" value="rRNA maturation RNase YbeY"/>
    <property type="match status" value="1"/>
</dbReference>
<evidence type="ECO:0000313" key="9">
    <source>
        <dbReference type="Proteomes" id="UP000095200"/>
    </source>
</evidence>
<comment type="similarity">
    <text evidence="1 7">Belongs to the endoribonuclease YbeY family.</text>
</comment>
<dbReference type="OrthoDB" id="9807740at2"/>
<dbReference type="EMBL" id="BDFE01000004">
    <property type="protein sequence ID" value="GAU07426.1"/>
    <property type="molecule type" value="Genomic_DNA"/>
</dbReference>
<dbReference type="GO" id="GO:0004222">
    <property type="term" value="F:metalloendopeptidase activity"/>
    <property type="evidence" value="ECO:0007669"/>
    <property type="project" value="InterPro"/>
</dbReference>
<comment type="cofactor">
    <cofactor evidence="7">
        <name>Zn(2+)</name>
        <dbReference type="ChEBI" id="CHEBI:29105"/>
    </cofactor>
    <text evidence="7">Binds 1 zinc ion.</text>
</comment>
<keyword evidence="4 7" id="KW-0255">Endonuclease</keyword>
<dbReference type="GO" id="GO:0004521">
    <property type="term" value="F:RNA endonuclease activity"/>
    <property type="evidence" value="ECO:0007669"/>
    <property type="project" value="UniProtKB-UniRule"/>
</dbReference>
<keyword evidence="9" id="KW-1185">Reference proteome</keyword>
<dbReference type="InterPro" id="IPR020549">
    <property type="entry name" value="YbeY_CS"/>
</dbReference>
<dbReference type="Proteomes" id="UP000095200">
    <property type="component" value="Unassembled WGS sequence"/>
</dbReference>
<evidence type="ECO:0000256" key="2">
    <source>
        <dbReference type="ARBA" id="ARBA00022722"/>
    </source>
</evidence>